<name>A0A1Y2MIR3_EPING</name>
<sequence length="328" mass="35819">MVNTQSKNIIITGGARGIGRVIARHLLSQPLGHRVFLVDLNAEELEYVVTKHLAAYAPRVGSVVANLRNPRAIREAVAKAAEFFDDRIDVLVNNAGIARAFFTAGNGTMEDEATAEQWQEYLDVNLSAPFWMSQAVIPFMKAQNPKIEGKGELKQDGVDRTTDLKRTAEFANLPLDLHGKDRIDEGGCIVHITSFRAHVSDPDCEGYGSTKAGLLGLTQSMAVSCQRWGIRVNAISPGWVHVVHECREGDEAAASTQGAPHEEEAKKVRLETWKDGLKELYHRQHLVGRVGLGEDVAEAVEYVMGAGFLSGQEITLDGGASKRKNPDV</sequence>
<dbReference type="InterPro" id="IPR020904">
    <property type="entry name" value="Sc_DH/Rdtase_CS"/>
</dbReference>
<organism evidence="3 4">
    <name type="scientific">Epicoccum nigrum</name>
    <name type="common">Soil fungus</name>
    <name type="synonym">Epicoccum purpurascens</name>
    <dbReference type="NCBI Taxonomy" id="105696"/>
    <lineage>
        <taxon>Eukaryota</taxon>
        <taxon>Fungi</taxon>
        <taxon>Dikarya</taxon>
        <taxon>Ascomycota</taxon>
        <taxon>Pezizomycotina</taxon>
        <taxon>Dothideomycetes</taxon>
        <taxon>Pleosporomycetidae</taxon>
        <taxon>Pleosporales</taxon>
        <taxon>Pleosporineae</taxon>
        <taxon>Didymellaceae</taxon>
        <taxon>Epicoccum</taxon>
    </lineage>
</organism>
<evidence type="ECO:0000313" key="4">
    <source>
        <dbReference type="Proteomes" id="UP000193240"/>
    </source>
</evidence>
<dbReference type="OrthoDB" id="47007at2759"/>
<dbReference type="GO" id="GO:0005777">
    <property type="term" value="C:peroxisome"/>
    <property type="evidence" value="ECO:0007669"/>
    <property type="project" value="TreeGrafter"/>
</dbReference>
<dbReference type="EMBL" id="KZ107838">
    <property type="protein sequence ID" value="OSS55188.1"/>
    <property type="molecule type" value="Genomic_DNA"/>
</dbReference>
<dbReference type="Pfam" id="PF00106">
    <property type="entry name" value="adh_short"/>
    <property type="match status" value="1"/>
</dbReference>
<dbReference type="InterPro" id="IPR052625">
    <property type="entry name" value="Chl_b_Red"/>
</dbReference>
<dbReference type="PANTHER" id="PTHR24314:SF20">
    <property type="entry name" value="STEROL CARRIER PROTEIN 2"/>
    <property type="match status" value="1"/>
</dbReference>
<dbReference type="PANTHER" id="PTHR24314">
    <property type="entry name" value="NON-SPECIFIC LIPID TRANSFER PROTEIN-RELATED"/>
    <property type="match status" value="1"/>
</dbReference>
<dbReference type="InParanoid" id="A0A1Y2MIR3"/>
<gene>
    <name evidence="3" type="ORF">B5807_01508</name>
</gene>
<dbReference type="STRING" id="105696.A0A1Y2MIR3"/>
<protein>
    <recommendedName>
        <fullName evidence="5">NAD(P)-binding protein</fullName>
    </recommendedName>
</protein>
<keyword evidence="4" id="KW-1185">Reference proteome</keyword>
<dbReference type="InterPro" id="IPR036291">
    <property type="entry name" value="NAD(P)-bd_dom_sf"/>
</dbReference>
<keyword evidence="1" id="KW-0521">NADP</keyword>
<dbReference type="AlphaFoldDB" id="A0A1Y2MIR3"/>
<evidence type="ECO:0000256" key="2">
    <source>
        <dbReference type="RuleBase" id="RU000363"/>
    </source>
</evidence>
<dbReference type="CDD" id="cd05233">
    <property type="entry name" value="SDR_c"/>
    <property type="match status" value="1"/>
</dbReference>
<accession>A0A1Y2MIR3</accession>
<dbReference type="InterPro" id="IPR002347">
    <property type="entry name" value="SDR_fam"/>
</dbReference>
<evidence type="ECO:0008006" key="5">
    <source>
        <dbReference type="Google" id="ProtNLM"/>
    </source>
</evidence>
<evidence type="ECO:0000256" key="1">
    <source>
        <dbReference type="ARBA" id="ARBA00022857"/>
    </source>
</evidence>
<dbReference type="PRINTS" id="PR00080">
    <property type="entry name" value="SDRFAMILY"/>
</dbReference>
<dbReference type="Gene3D" id="3.40.50.720">
    <property type="entry name" value="NAD(P)-binding Rossmann-like Domain"/>
    <property type="match status" value="1"/>
</dbReference>
<reference evidence="3 4" key="1">
    <citation type="journal article" date="2017" name="Genome Announc.">
        <title>Genome sequence of the saprophytic ascomycete Epicoccum nigrum ICMP 19927 strain isolated from New Zealand.</title>
        <authorList>
            <person name="Fokin M."/>
            <person name="Fleetwood D."/>
            <person name="Weir B.S."/>
            <person name="Villas-Boas S.G."/>
        </authorList>
    </citation>
    <scope>NUCLEOTIDE SEQUENCE [LARGE SCALE GENOMIC DNA]</scope>
    <source>
        <strain evidence="3 4">ICMP 19927</strain>
    </source>
</reference>
<comment type="similarity">
    <text evidence="2">Belongs to the short-chain dehydrogenases/reductases (SDR) family.</text>
</comment>
<dbReference type="Proteomes" id="UP000193240">
    <property type="component" value="Unassembled WGS sequence"/>
</dbReference>
<dbReference type="GO" id="GO:0015914">
    <property type="term" value="P:phospholipid transport"/>
    <property type="evidence" value="ECO:0007669"/>
    <property type="project" value="TreeGrafter"/>
</dbReference>
<dbReference type="SUPFAM" id="SSF51735">
    <property type="entry name" value="NAD(P)-binding Rossmann-fold domains"/>
    <property type="match status" value="1"/>
</dbReference>
<dbReference type="PROSITE" id="PS00061">
    <property type="entry name" value="ADH_SHORT"/>
    <property type="match status" value="1"/>
</dbReference>
<proteinExistence type="inferred from homology"/>
<dbReference type="OMA" id="DPDCEGY"/>
<dbReference type="Pfam" id="PF13561">
    <property type="entry name" value="adh_short_C2"/>
    <property type="match status" value="1"/>
</dbReference>
<evidence type="ECO:0000313" key="3">
    <source>
        <dbReference type="EMBL" id="OSS55188.1"/>
    </source>
</evidence>
<dbReference type="PRINTS" id="PR00081">
    <property type="entry name" value="GDHRDH"/>
</dbReference>